<keyword evidence="16" id="KW-0732">Signal</keyword>
<sequence>MKRWLYWIALLWIACAGNTYAQSVVQLINTEQSIRLSNSFKVLHETDQPLSIVDVIKQQNNFDWPTGNNQNYGMTRKGLWFHMQISNVSNVSQWVMDVAYAQNDIVDFYVVRNNMVIDQARQGKLATHHPYRLPTLELTLDDATPVDIYIRVQSDSVSRVVPIDVQSKSHHTQLLMLDSLLWGLFYGALLVLGIYTLVLYFERKEKSSLAYVGYVLSVVLWQFVWGGHIQMLFNSAVSRWLNDHTDLLFMLVGLNAAVFTLSFLNAKQTAPRSYQVIRIVIGCLILLALISMLGILEQATQNMLVYAVSIMGITTYLIAGFESYAGHNATARYFIFAWSILLTCALVGMLGLVGILPSNPFTTYCFQVGVCIEAALFSIAILDKSRQDMENEIASYTREMRQNLELIEEKNAHLDIARKDAIRASEVKSQFLANVSHEIRTPLNAILGFSKELQSSGTEADRLEHAKIVNSAATNLLLIINDVLDFSKIEAGKLQVSNEPFSPLQLLDELTTLMAKTAQDKGLEFIFESDELPGKLVGDASRIRQVLTNLLGNAIKFTKQGHVRLQVGCRQEHNSMWLTFQVEDTGIGISANQRKVLFKAFSQVDDALNREFQGTGLGLVISQQLTQLMNGRIEVESETGRGSLFTATIRTQTLKEQENSQSLNLVANKTLKFYEPYPSTHRAQQKLFAQLDAIIVPLEAQQEVDYLFWSASKIPQADDIERIRSISAKRKVLVHPMTFRPSQHPELGELFEQCLEKPLSRSKFHKLFEVSPQKPTTELQSLLKQLPEIRILAVDDMEFNLRLLSTWLKNSPVQLHTSLSGQDAVSRCEKEEFDLILMDLQMPNMDGVKATRLIRQSELNQGTPIIVVTAHVFKEEQEKLMESGMDDYLAKPIELGALVNLIHRWCQVPEQQNKSVDWQLAVQQSHDNEQLACQMLQDFLQALPEHQQKINQAAITKNYPAYQQEVHALHGLCCYTGVPKLQALCHDLEVALKENDVQLADCLLDDFNQECAQVLDTGSQFVD</sequence>
<evidence type="ECO:0000256" key="11">
    <source>
        <dbReference type="ARBA" id="ARBA00023136"/>
    </source>
</evidence>
<dbReference type="Pfam" id="PF02518">
    <property type="entry name" value="HATPase_c"/>
    <property type="match status" value="1"/>
</dbReference>
<dbReference type="SUPFAM" id="SSF55874">
    <property type="entry name" value="ATPase domain of HSP90 chaperone/DNA topoisomerase II/histidine kinase"/>
    <property type="match status" value="1"/>
</dbReference>
<dbReference type="InterPro" id="IPR011622">
    <property type="entry name" value="7TMR_DISM_rcpt_extracell_dom2"/>
</dbReference>
<evidence type="ECO:0000256" key="9">
    <source>
        <dbReference type="ARBA" id="ARBA00022989"/>
    </source>
</evidence>
<evidence type="ECO:0000256" key="13">
    <source>
        <dbReference type="PROSITE-ProRule" id="PRU00169"/>
    </source>
</evidence>
<keyword evidence="14" id="KW-0175">Coiled coil</keyword>
<evidence type="ECO:0000256" key="5">
    <source>
        <dbReference type="ARBA" id="ARBA00022553"/>
    </source>
</evidence>
<dbReference type="PROSITE" id="PS50894">
    <property type="entry name" value="HPT"/>
    <property type="match status" value="1"/>
</dbReference>
<keyword evidence="8" id="KW-0067">ATP-binding</keyword>
<dbReference type="InterPro" id="IPR003594">
    <property type="entry name" value="HATPase_dom"/>
</dbReference>
<dbReference type="CDD" id="cd17546">
    <property type="entry name" value="REC_hyHK_CKI1_RcsC-like"/>
    <property type="match status" value="1"/>
</dbReference>
<keyword evidence="10" id="KW-0902">Two-component regulatory system</keyword>
<feature type="transmembrane region" description="Helical" evidence="15">
    <location>
        <begin position="247"/>
        <end position="264"/>
    </location>
</feature>
<evidence type="ECO:0000256" key="6">
    <source>
        <dbReference type="ARBA" id="ARBA00022692"/>
    </source>
</evidence>
<evidence type="ECO:0000256" key="14">
    <source>
        <dbReference type="SAM" id="Coils"/>
    </source>
</evidence>
<feature type="domain" description="Response regulatory" evidence="18">
    <location>
        <begin position="790"/>
        <end position="906"/>
    </location>
</feature>
<dbReference type="InterPro" id="IPR011623">
    <property type="entry name" value="7TMR_DISM_rcpt_extracell_dom1"/>
</dbReference>
<dbReference type="GO" id="GO:0005524">
    <property type="term" value="F:ATP binding"/>
    <property type="evidence" value="ECO:0007669"/>
    <property type="project" value="UniProtKB-KW"/>
</dbReference>
<evidence type="ECO:0000259" key="17">
    <source>
        <dbReference type="PROSITE" id="PS50109"/>
    </source>
</evidence>
<evidence type="ECO:0000313" key="20">
    <source>
        <dbReference type="EMBL" id="MBC3767887.1"/>
    </source>
</evidence>
<dbReference type="PANTHER" id="PTHR45339:SF1">
    <property type="entry name" value="HYBRID SIGNAL TRANSDUCTION HISTIDINE KINASE J"/>
    <property type="match status" value="1"/>
</dbReference>
<keyword evidence="21" id="KW-1185">Reference proteome</keyword>
<keyword evidence="7" id="KW-0547">Nucleotide-binding</keyword>
<dbReference type="Pfam" id="PF00072">
    <property type="entry name" value="Response_reg"/>
    <property type="match status" value="1"/>
</dbReference>
<dbReference type="CDD" id="cd16922">
    <property type="entry name" value="HATPase_EvgS-ArcB-TorS-like"/>
    <property type="match status" value="1"/>
</dbReference>
<dbReference type="PROSITE" id="PS50109">
    <property type="entry name" value="HIS_KIN"/>
    <property type="match status" value="1"/>
</dbReference>
<evidence type="ECO:0000256" key="2">
    <source>
        <dbReference type="ARBA" id="ARBA00004651"/>
    </source>
</evidence>
<dbReference type="EC" id="2.7.13.3" evidence="3"/>
<dbReference type="SUPFAM" id="SSF52172">
    <property type="entry name" value="CheY-like"/>
    <property type="match status" value="1"/>
</dbReference>
<feature type="transmembrane region" description="Helical" evidence="15">
    <location>
        <begin position="302"/>
        <end position="321"/>
    </location>
</feature>
<dbReference type="Gene3D" id="1.10.287.130">
    <property type="match status" value="1"/>
</dbReference>
<evidence type="ECO:0000256" key="10">
    <source>
        <dbReference type="ARBA" id="ARBA00023012"/>
    </source>
</evidence>
<organism evidence="20 21">
    <name type="scientific">Neptunicella marina</name>
    <dbReference type="NCBI Taxonomy" id="2125989"/>
    <lineage>
        <taxon>Bacteria</taxon>
        <taxon>Pseudomonadati</taxon>
        <taxon>Pseudomonadota</taxon>
        <taxon>Gammaproteobacteria</taxon>
        <taxon>Alteromonadales</taxon>
        <taxon>Alteromonadaceae</taxon>
        <taxon>Neptunicella</taxon>
    </lineage>
</organism>
<dbReference type="InterPro" id="IPR036890">
    <property type="entry name" value="HATPase_C_sf"/>
</dbReference>
<dbReference type="SMART" id="SM00448">
    <property type="entry name" value="REC"/>
    <property type="match status" value="1"/>
</dbReference>
<feature type="domain" description="HPt" evidence="19">
    <location>
        <begin position="928"/>
        <end position="1023"/>
    </location>
</feature>
<dbReference type="EMBL" id="JACNEP010000030">
    <property type="protein sequence ID" value="MBC3767887.1"/>
    <property type="molecule type" value="Genomic_DNA"/>
</dbReference>
<dbReference type="CDD" id="cd00088">
    <property type="entry name" value="HPT"/>
    <property type="match status" value="1"/>
</dbReference>
<comment type="catalytic activity">
    <reaction evidence="1">
        <text>ATP + protein L-histidine = ADP + protein N-phospho-L-histidine.</text>
        <dbReference type="EC" id="2.7.13.3"/>
    </reaction>
</comment>
<feature type="transmembrane region" description="Helical" evidence="15">
    <location>
        <begin position="333"/>
        <end position="355"/>
    </location>
</feature>
<feature type="chain" id="PRO_5035318019" description="histidine kinase" evidence="16">
    <location>
        <begin position="22"/>
        <end position="1023"/>
    </location>
</feature>
<dbReference type="SUPFAM" id="SSF47226">
    <property type="entry name" value="Histidine-containing phosphotransfer domain, HPT domain"/>
    <property type="match status" value="1"/>
</dbReference>
<dbReference type="Gene3D" id="1.20.120.160">
    <property type="entry name" value="HPT domain"/>
    <property type="match status" value="1"/>
</dbReference>
<dbReference type="InterPro" id="IPR036097">
    <property type="entry name" value="HisK_dim/P_sf"/>
</dbReference>
<dbReference type="PRINTS" id="PR00344">
    <property type="entry name" value="BCTRLSENSOR"/>
</dbReference>
<feature type="coiled-coil region" evidence="14">
    <location>
        <begin position="379"/>
        <end position="406"/>
    </location>
</feature>
<dbReference type="CDD" id="cd00082">
    <property type="entry name" value="HisKA"/>
    <property type="match status" value="1"/>
</dbReference>
<dbReference type="SMART" id="SM00388">
    <property type="entry name" value="HisKA"/>
    <property type="match status" value="1"/>
</dbReference>
<evidence type="ECO:0000256" key="15">
    <source>
        <dbReference type="SAM" id="Phobius"/>
    </source>
</evidence>
<dbReference type="InterPro" id="IPR003661">
    <property type="entry name" value="HisK_dim/P_dom"/>
</dbReference>
<feature type="transmembrane region" description="Helical" evidence="15">
    <location>
        <begin position="208"/>
        <end position="227"/>
    </location>
</feature>
<dbReference type="PANTHER" id="PTHR45339">
    <property type="entry name" value="HYBRID SIGNAL TRANSDUCTION HISTIDINE KINASE J"/>
    <property type="match status" value="1"/>
</dbReference>
<dbReference type="Pfam" id="PF07695">
    <property type="entry name" value="7TMR-DISM_7TM"/>
    <property type="match status" value="1"/>
</dbReference>
<dbReference type="InterPro" id="IPR004358">
    <property type="entry name" value="Sig_transdc_His_kin-like_C"/>
</dbReference>
<reference evidence="20" key="1">
    <citation type="journal article" date="2018" name="Int. J. Syst. Evol. Microbiol.">
        <title>Neptunicella marina gen. nov., sp. nov., isolated from surface seawater.</title>
        <authorList>
            <person name="Liu X."/>
            <person name="Lai Q."/>
            <person name="Du Y."/>
            <person name="Zhang X."/>
            <person name="Liu Z."/>
            <person name="Sun F."/>
            <person name="Shao Z."/>
        </authorList>
    </citation>
    <scope>NUCLEOTIDE SEQUENCE</scope>
    <source>
        <strain evidence="20">S27-2</strain>
    </source>
</reference>
<evidence type="ECO:0000256" key="16">
    <source>
        <dbReference type="SAM" id="SignalP"/>
    </source>
</evidence>
<evidence type="ECO:0000313" key="21">
    <source>
        <dbReference type="Proteomes" id="UP000601768"/>
    </source>
</evidence>
<evidence type="ECO:0000256" key="3">
    <source>
        <dbReference type="ARBA" id="ARBA00012438"/>
    </source>
</evidence>
<dbReference type="AlphaFoldDB" id="A0A8J6M4G0"/>
<dbReference type="PROSITE" id="PS50110">
    <property type="entry name" value="RESPONSE_REGULATORY"/>
    <property type="match status" value="1"/>
</dbReference>
<dbReference type="SUPFAM" id="SSF47384">
    <property type="entry name" value="Homodimeric domain of signal transducing histidine kinase"/>
    <property type="match status" value="1"/>
</dbReference>
<dbReference type="InterPro" id="IPR008207">
    <property type="entry name" value="Sig_transdc_His_kin_Hpt_dom"/>
</dbReference>
<dbReference type="FunFam" id="3.30.565.10:FF:000010">
    <property type="entry name" value="Sensor histidine kinase RcsC"/>
    <property type="match status" value="1"/>
</dbReference>
<dbReference type="InterPro" id="IPR036641">
    <property type="entry name" value="HPT_dom_sf"/>
</dbReference>
<gene>
    <name evidence="20" type="ORF">H8B19_18565</name>
</gene>
<accession>A0A8J6M4G0</accession>
<evidence type="ECO:0000259" key="18">
    <source>
        <dbReference type="PROSITE" id="PS50110"/>
    </source>
</evidence>
<evidence type="ECO:0000256" key="7">
    <source>
        <dbReference type="ARBA" id="ARBA00022741"/>
    </source>
</evidence>
<dbReference type="InterPro" id="IPR011006">
    <property type="entry name" value="CheY-like_superfamily"/>
</dbReference>
<protein>
    <recommendedName>
        <fullName evidence="3">histidine kinase</fullName>
        <ecNumber evidence="3">2.7.13.3</ecNumber>
    </recommendedName>
</protein>
<feature type="signal peptide" evidence="16">
    <location>
        <begin position="1"/>
        <end position="21"/>
    </location>
</feature>
<dbReference type="InterPro" id="IPR005467">
    <property type="entry name" value="His_kinase_dom"/>
</dbReference>
<keyword evidence="6 15" id="KW-0812">Transmembrane</keyword>
<proteinExistence type="predicted"/>
<dbReference type="PROSITE" id="PS51257">
    <property type="entry name" value="PROKAR_LIPOPROTEIN"/>
    <property type="match status" value="1"/>
</dbReference>
<keyword evidence="11 15" id="KW-0472">Membrane</keyword>
<evidence type="ECO:0000259" key="19">
    <source>
        <dbReference type="PROSITE" id="PS50894"/>
    </source>
</evidence>
<dbReference type="Gene3D" id="2.60.40.2380">
    <property type="match status" value="1"/>
</dbReference>
<comment type="subcellular location">
    <subcellularLocation>
        <location evidence="2">Cell membrane</location>
        <topology evidence="2">Multi-pass membrane protein</topology>
    </subcellularLocation>
</comment>
<dbReference type="Gene3D" id="3.40.50.2300">
    <property type="match status" value="1"/>
</dbReference>
<name>A0A8J6M4G0_9ALTE</name>
<dbReference type="SMART" id="SM00387">
    <property type="entry name" value="HATPase_c"/>
    <property type="match status" value="1"/>
</dbReference>
<dbReference type="InterPro" id="IPR001789">
    <property type="entry name" value="Sig_transdc_resp-reg_receiver"/>
</dbReference>
<keyword evidence="5 13" id="KW-0597">Phosphoprotein</keyword>
<dbReference type="GO" id="GO:0000155">
    <property type="term" value="F:phosphorelay sensor kinase activity"/>
    <property type="evidence" value="ECO:0007669"/>
    <property type="project" value="InterPro"/>
</dbReference>
<feature type="transmembrane region" description="Helical" evidence="15">
    <location>
        <begin position="276"/>
        <end position="296"/>
    </location>
</feature>
<comment type="caution">
    <text evidence="20">The sequence shown here is derived from an EMBL/GenBank/DDBJ whole genome shotgun (WGS) entry which is preliminary data.</text>
</comment>
<dbReference type="RefSeq" id="WP_186508612.1">
    <property type="nucleotide sequence ID" value="NZ_JACNEP010000030.1"/>
</dbReference>
<evidence type="ECO:0000256" key="4">
    <source>
        <dbReference type="ARBA" id="ARBA00022475"/>
    </source>
</evidence>
<keyword evidence="4" id="KW-1003">Cell membrane</keyword>
<dbReference type="GO" id="GO:0005886">
    <property type="term" value="C:plasma membrane"/>
    <property type="evidence" value="ECO:0007669"/>
    <property type="project" value="UniProtKB-SubCell"/>
</dbReference>
<evidence type="ECO:0000256" key="1">
    <source>
        <dbReference type="ARBA" id="ARBA00000085"/>
    </source>
</evidence>
<keyword evidence="9 15" id="KW-1133">Transmembrane helix</keyword>
<feature type="modified residue" description="Phosphohistidine" evidence="12">
    <location>
        <position position="967"/>
    </location>
</feature>
<evidence type="ECO:0000256" key="8">
    <source>
        <dbReference type="ARBA" id="ARBA00022840"/>
    </source>
</evidence>
<reference evidence="20" key="2">
    <citation type="submission" date="2020-08" db="EMBL/GenBank/DDBJ databases">
        <authorList>
            <person name="Lai Q."/>
        </authorList>
    </citation>
    <scope>NUCLEOTIDE SEQUENCE</scope>
    <source>
        <strain evidence="20">S27-2</strain>
    </source>
</reference>
<dbReference type="Pfam" id="PF00512">
    <property type="entry name" value="HisKA"/>
    <property type="match status" value="1"/>
</dbReference>
<evidence type="ECO:0000256" key="12">
    <source>
        <dbReference type="PROSITE-ProRule" id="PRU00110"/>
    </source>
</evidence>
<dbReference type="Pfam" id="PF01627">
    <property type="entry name" value="Hpt"/>
    <property type="match status" value="1"/>
</dbReference>
<dbReference type="Proteomes" id="UP000601768">
    <property type="component" value="Unassembled WGS sequence"/>
</dbReference>
<feature type="domain" description="Histidine kinase" evidence="17">
    <location>
        <begin position="434"/>
        <end position="653"/>
    </location>
</feature>
<dbReference type="Pfam" id="PF07696">
    <property type="entry name" value="7TMR-DISMED2"/>
    <property type="match status" value="1"/>
</dbReference>
<feature type="modified residue" description="4-aspartylphosphate" evidence="13">
    <location>
        <position position="839"/>
    </location>
</feature>
<dbReference type="Gene3D" id="3.30.565.10">
    <property type="entry name" value="Histidine kinase-like ATPase, C-terminal domain"/>
    <property type="match status" value="1"/>
</dbReference>
<feature type="transmembrane region" description="Helical" evidence="15">
    <location>
        <begin position="180"/>
        <end position="201"/>
    </location>
</feature>